<dbReference type="Pfam" id="PF00903">
    <property type="entry name" value="Glyoxalase"/>
    <property type="match status" value="1"/>
</dbReference>
<evidence type="ECO:0000313" key="2">
    <source>
        <dbReference type="EMBL" id="VAW70554.1"/>
    </source>
</evidence>
<dbReference type="AlphaFoldDB" id="A0A3B0YNV0"/>
<dbReference type="Gene3D" id="3.10.180.10">
    <property type="entry name" value="2,3-Dihydroxybiphenyl 1,2-Dioxygenase, domain 1"/>
    <property type="match status" value="1"/>
</dbReference>
<protein>
    <recommendedName>
        <fullName evidence="1">VOC domain-containing protein</fullName>
    </recommendedName>
</protein>
<dbReference type="InterPro" id="IPR037523">
    <property type="entry name" value="VOC_core"/>
</dbReference>
<sequence length="123" mass="13985">MNFDGLIPVILCRHIEKTLAFYQNAFRYIIINKTETDDGLQWAHIKSDNTFLMLQKIKSTADSHQAVGNFTLHYYTSDVTAQHSFMTARGIKTGELEDTAYHVRQFKVTDPEGNILSIGQSSN</sequence>
<reference evidence="2" key="1">
    <citation type="submission" date="2018-06" db="EMBL/GenBank/DDBJ databases">
        <authorList>
            <person name="Zhirakovskaya E."/>
        </authorList>
    </citation>
    <scope>NUCLEOTIDE SEQUENCE</scope>
</reference>
<feature type="domain" description="VOC" evidence="1">
    <location>
        <begin position="2"/>
        <end position="121"/>
    </location>
</feature>
<dbReference type="SUPFAM" id="SSF54593">
    <property type="entry name" value="Glyoxalase/Bleomycin resistance protein/Dihydroxybiphenyl dioxygenase"/>
    <property type="match status" value="1"/>
</dbReference>
<name>A0A3B0YNV0_9ZZZZ</name>
<evidence type="ECO:0000259" key="1">
    <source>
        <dbReference type="PROSITE" id="PS51819"/>
    </source>
</evidence>
<dbReference type="PROSITE" id="PS51819">
    <property type="entry name" value="VOC"/>
    <property type="match status" value="1"/>
</dbReference>
<organism evidence="2">
    <name type="scientific">hydrothermal vent metagenome</name>
    <dbReference type="NCBI Taxonomy" id="652676"/>
    <lineage>
        <taxon>unclassified sequences</taxon>
        <taxon>metagenomes</taxon>
        <taxon>ecological metagenomes</taxon>
    </lineage>
</organism>
<proteinExistence type="predicted"/>
<dbReference type="InterPro" id="IPR029068">
    <property type="entry name" value="Glyas_Bleomycin-R_OHBP_Dase"/>
</dbReference>
<accession>A0A3B0YNV0</accession>
<dbReference type="InterPro" id="IPR004360">
    <property type="entry name" value="Glyas_Fos-R_dOase_dom"/>
</dbReference>
<dbReference type="EMBL" id="UOFI01000199">
    <property type="protein sequence ID" value="VAW70554.1"/>
    <property type="molecule type" value="Genomic_DNA"/>
</dbReference>
<gene>
    <name evidence="2" type="ORF">MNBD_GAMMA09-2222</name>
</gene>